<keyword evidence="2" id="KW-0812">Transmembrane</keyword>
<keyword evidence="5" id="KW-1185">Reference proteome</keyword>
<feature type="region of interest" description="Disordered" evidence="1">
    <location>
        <begin position="648"/>
        <end position="667"/>
    </location>
</feature>
<keyword evidence="2" id="KW-1133">Transmembrane helix</keyword>
<evidence type="ECO:0000256" key="1">
    <source>
        <dbReference type="SAM" id="MobiDB-lite"/>
    </source>
</evidence>
<name>A0A401KW28_ASPAW</name>
<comment type="caution">
    <text evidence="4">The sequence shown here is derived from an EMBL/GenBank/DDBJ whole genome shotgun (WGS) entry which is preliminary data.</text>
</comment>
<feature type="region of interest" description="Disordered" evidence="1">
    <location>
        <begin position="1163"/>
        <end position="1242"/>
    </location>
</feature>
<feature type="compositionally biased region" description="Basic and acidic residues" evidence="1">
    <location>
        <begin position="443"/>
        <end position="453"/>
    </location>
</feature>
<keyword evidence="3" id="KW-0732">Signal</keyword>
<keyword evidence="2" id="KW-0472">Membrane</keyword>
<dbReference type="Proteomes" id="UP000286921">
    <property type="component" value="Unassembled WGS sequence"/>
</dbReference>
<accession>A0A401KW28</accession>
<feature type="compositionally biased region" description="Basic and acidic residues" evidence="1">
    <location>
        <begin position="1194"/>
        <end position="1204"/>
    </location>
</feature>
<feature type="region of interest" description="Disordered" evidence="1">
    <location>
        <begin position="68"/>
        <end position="152"/>
    </location>
</feature>
<protein>
    <recommendedName>
        <fullName evidence="6">GPI anchored protein</fullName>
    </recommendedName>
</protein>
<feature type="compositionally biased region" description="Basic and acidic residues" evidence="1">
    <location>
        <begin position="103"/>
        <end position="122"/>
    </location>
</feature>
<feature type="compositionally biased region" description="Basic and acidic residues" evidence="1">
    <location>
        <begin position="1163"/>
        <end position="1187"/>
    </location>
</feature>
<reference evidence="4 5" key="1">
    <citation type="submission" date="2016-09" db="EMBL/GenBank/DDBJ databases">
        <title>Aspergillus awamori IFM 58123T.</title>
        <authorList>
            <person name="Kusuya Y."/>
            <person name="Shimizu M."/>
            <person name="Takahashi H."/>
            <person name="Yaguchi T."/>
        </authorList>
    </citation>
    <scope>NUCLEOTIDE SEQUENCE [LARGE SCALE GENOMIC DNA]</scope>
    <source>
        <strain evidence="4 5">IFM 58123</strain>
    </source>
</reference>
<feature type="compositionally biased region" description="Polar residues" evidence="1">
    <location>
        <begin position="1222"/>
        <end position="1234"/>
    </location>
</feature>
<feature type="region of interest" description="Disordered" evidence="1">
    <location>
        <begin position="839"/>
        <end position="863"/>
    </location>
</feature>
<evidence type="ECO:0008006" key="6">
    <source>
        <dbReference type="Google" id="ProtNLM"/>
    </source>
</evidence>
<proteinExistence type="predicted"/>
<feature type="transmembrane region" description="Helical" evidence="2">
    <location>
        <begin position="1455"/>
        <end position="1474"/>
    </location>
</feature>
<feature type="compositionally biased region" description="Low complexity" evidence="1">
    <location>
        <begin position="1212"/>
        <end position="1221"/>
    </location>
</feature>
<feature type="region of interest" description="Disordered" evidence="1">
    <location>
        <begin position="1102"/>
        <end position="1130"/>
    </location>
</feature>
<gene>
    <name evidence="4" type="ORF">AAWM_06375</name>
</gene>
<feature type="region of interest" description="Disordered" evidence="1">
    <location>
        <begin position="742"/>
        <end position="789"/>
    </location>
</feature>
<dbReference type="STRING" id="105351.A0A401KW28"/>
<evidence type="ECO:0000313" key="5">
    <source>
        <dbReference type="Proteomes" id="UP000286921"/>
    </source>
</evidence>
<feature type="region of interest" description="Disordered" evidence="1">
    <location>
        <begin position="443"/>
        <end position="480"/>
    </location>
</feature>
<feature type="compositionally biased region" description="Low complexity" evidence="1">
    <location>
        <begin position="1342"/>
        <end position="1356"/>
    </location>
</feature>
<feature type="signal peptide" evidence="3">
    <location>
        <begin position="1"/>
        <end position="19"/>
    </location>
</feature>
<feature type="compositionally biased region" description="Basic and acidic residues" evidence="1">
    <location>
        <begin position="1102"/>
        <end position="1116"/>
    </location>
</feature>
<sequence>MKGLQSGISIAMLAAMAKASLISGESGVDGGQEASLPITNGFTSTVNEEHSDDHSVDVDAKNKVVDEHAHHGHHWPREEINQKGSGSNNEHFYDPHTNVKSKTVNESHEGDHSVHVDKDESAVKGPAHGHPHHHTRSEPDLISGESGIDTGNSASLPVTNGFSSSVNEAHSDDHSSKINKDKTVVDEDKHHSHHGHHWVRDGKDLISGESGIDTGNSASLPFTNGFASTVNEAHSDDHSADINKDKNVVDVEHPKHPDHHHHSVRGSEDLIKGESGIDTGNSATLPITNVFTSGVNEAYSDDHSADVNVDKTAVHPEGHGHHHGVRGSDDLIKGESGIDTGNSASLPITNGFSSSVNEASKDDHGVDVNKDDTAIVKPGHPEKHNRPHHHPRGDHDEPTLINGESGIDTGNSASLPITNAFSSNVNKASEDDHAVDVNKDDTAIVKPGHPEKHNRPHHHPRGDHDEPTLINGESGIDTGNSASLPITNAFSSNVNKASKDDHAVDVNKDSTAVVEPGHPEKHYWPHHHPRGEREEPTLINGESGIDTGNSASLPFTNVVSSQVNEASKDDHSVDVDKKKSVFNDAGHAHPDHHNLPHPHVPRDLISGESGIDTGNEAVIPITNIFSSTDNKSYDDNHSADVNVKDTDVTKPEHVPHHHHGRDLIKGESGIDTGNSASLPFTNAASNEVNEVSKDDHSTDVKDKDTLIKTPSHKHPHPHWPRDLIKGESGIDTGNSASLPITNSFGSQVNEASKDDHSVDVNSKDTVVKSKPEPKPVPVPVPVHHPHGHWPRDLIKGESGIDTGNSASIPTTNGFTSQVNQASKDDHSVDADLKNTLVEDKHKPEPKPVPVPAHHTRPHPHLPRDLIKGESGIDTGNSASLPFTNGFTSQVNEASKDDHSVDTDTKNTVVKTKPEARPVPVPVPVHGHPYPHHPRDLIKGESGIDTGNSATIPITNAFSSQVNEASKDDHSVDADVKDTAVKGVPVHHARPHDHRPRDLIKGESGIDTGNSASLPISNGFSSQVNEAHKDDHSVDADIKDTRIDRPEHGHFHGHPHLPRDLIKGESGIDTGNSATIPITNVFSSQVNEASKDDHSVDADYKDTVVDEPHRHHHRADDSLIQGESGIDTGNSAVLPVTNVFSQDTNKASSDDHSVSANVKDTDVDAHHEPAQPHDSHDSHDSHEQHDEGVDPIAHSSEDDTAKEVDSSSCASPVVHEVVHTVTRTLSGGPSRNTGLSDHAGHGAPVFNEPFTGAADAVAQSTPAYNAPEVAAGAAESTPFFNAPAQPTGPSIESIPMYNAPAESTPAAAPSNPVYNGAASMADPTGVSALYSSEPSEPEHGPDAVASSAAQQPVAMSSNAAMGPAPTDPIPGNLDTVASTITIQEASTFHMIPVYVPAPTEAFRGAADASSLGLPTPKPSGAAAFEPSFRYDLPGPSSTPNPSTNSIMFTGAGAQVAPAHGFFPIVTGLVALLALVL</sequence>
<feature type="chain" id="PRO_5019321518" description="GPI anchored protein" evidence="3">
    <location>
        <begin position="20"/>
        <end position="1475"/>
    </location>
</feature>
<feature type="region of interest" description="Disordered" evidence="1">
    <location>
        <begin position="1324"/>
        <end position="1371"/>
    </location>
</feature>
<evidence type="ECO:0000313" key="4">
    <source>
        <dbReference type="EMBL" id="GCB23490.1"/>
    </source>
</evidence>
<dbReference type="EMBL" id="BDHI01000015">
    <property type="protein sequence ID" value="GCB23490.1"/>
    <property type="molecule type" value="Genomic_DNA"/>
</dbReference>
<feature type="compositionally biased region" description="Basic and acidic residues" evidence="1">
    <location>
        <begin position="751"/>
        <end position="773"/>
    </location>
</feature>
<feature type="compositionally biased region" description="Polar residues" evidence="1">
    <location>
        <begin position="339"/>
        <end position="358"/>
    </location>
</feature>
<evidence type="ECO:0000256" key="3">
    <source>
        <dbReference type="SAM" id="SignalP"/>
    </source>
</evidence>
<organism evidence="4 5">
    <name type="scientific">Aspergillus awamori</name>
    <name type="common">Black koji mold</name>
    <dbReference type="NCBI Taxonomy" id="105351"/>
    <lineage>
        <taxon>Eukaryota</taxon>
        <taxon>Fungi</taxon>
        <taxon>Dikarya</taxon>
        <taxon>Ascomycota</taxon>
        <taxon>Pezizomycotina</taxon>
        <taxon>Eurotiomycetes</taxon>
        <taxon>Eurotiomycetidae</taxon>
        <taxon>Eurotiales</taxon>
        <taxon>Aspergillaceae</taxon>
        <taxon>Aspergillus</taxon>
    </lineage>
</organism>
<feature type="region of interest" description="Disordered" evidence="1">
    <location>
        <begin position="513"/>
        <end position="534"/>
    </location>
</feature>
<feature type="compositionally biased region" description="Basic and acidic residues" evidence="1">
    <location>
        <begin position="68"/>
        <end position="81"/>
    </location>
</feature>
<feature type="compositionally biased region" description="Basic and acidic residues" evidence="1">
    <location>
        <begin position="359"/>
        <end position="384"/>
    </location>
</feature>
<evidence type="ECO:0000256" key="2">
    <source>
        <dbReference type="SAM" id="Phobius"/>
    </source>
</evidence>
<feature type="region of interest" description="Disordered" evidence="1">
    <location>
        <begin position="313"/>
        <end position="408"/>
    </location>
</feature>